<dbReference type="Proteomes" id="UP000283805">
    <property type="component" value="Unassembled WGS sequence"/>
</dbReference>
<organism evidence="2 3">
    <name type="scientific">Halopiger aswanensis</name>
    <dbReference type="NCBI Taxonomy" id="148449"/>
    <lineage>
        <taxon>Archaea</taxon>
        <taxon>Methanobacteriati</taxon>
        <taxon>Methanobacteriota</taxon>
        <taxon>Stenosarchaea group</taxon>
        <taxon>Halobacteria</taxon>
        <taxon>Halobacteriales</taxon>
        <taxon>Natrialbaceae</taxon>
        <taxon>Halopiger</taxon>
    </lineage>
</organism>
<evidence type="ECO:0000313" key="3">
    <source>
        <dbReference type="Proteomes" id="UP000283805"/>
    </source>
</evidence>
<feature type="compositionally biased region" description="Basic and acidic residues" evidence="1">
    <location>
        <begin position="266"/>
        <end position="276"/>
    </location>
</feature>
<feature type="compositionally biased region" description="Polar residues" evidence="1">
    <location>
        <begin position="277"/>
        <end position="298"/>
    </location>
</feature>
<accession>A0A3R7HZS4</accession>
<name>A0A3R7HZS4_9EURY</name>
<evidence type="ECO:0008006" key="4">
    <source>
        <dbReference type="Google" id="ProtNLM"/>
    </source>
</evidence>
<evidence type="ECO:0000313" key="2">
    <source>
        <dbReference type="EMBL" id="RKD97859.1"/>
    </source>
</evidence>
<proteinExistence type="predicted"/>
<evidence type="ECO:0000256" key="1">
    <source>
        <dbReference type="SAM" id="MobiDB-lite"/>
    </source>
</evidence>
<feature type="compositionally biased region" description="Low complexity" evidence="1">
    <location>
        <begin position="230"/>
        <end position="247"/>
    </location>
</feature>
<feature type="region of interest" description="Disordered" evidence="1">
    <location>
        <begin position="211"/>
        <end position="309"/>
    </location>
</feature>
<gene>
    <name evidence="2" type="ORF">ATJ93_0856</name>
</gene>
<reference evidence="2 3" key="1">
    <citation type="submission" date="2018-09" db="EMBL/GenBank/DDBJ databases">
        <title>Genomic Encyclopedia of Archaeal and Bacterial Type Strains, Phase II (KMG-II): from individual species to whole genera.</title>
        <authorList>
            <person name="Goeker M."/>
        </authorList>
    </citation>
    <scope>NUCLEOTIDE SEQUENCE [LARGE SCALE GENOMIC DNA]</scope>
    <source>
        <strain evidence="2 3">DSM 13151</strain>
    </source>
</reference>
<comment type="caution">
    <text evidence="2">The sequence shown here is derived from an EMBL/GenBank/DDBJ whole genome shotgun (WGS) entry which is preliminary data.</text>
</comment>
<protein>
    <recommendedName>
        <fullName evidence="4">Type I restriction enzyme R protein N-terminal domain-containing protein</fullName>
    </recommendedName>
</protein>
<sequence length="424" mass="45480">MSGPHLRSFVGRSRALLESAPPTTGRETRTWLVEPFLQTLGWDSHGDAVAVETTVEETRLEYVLGVDSVPALFVAVDPYDRSLDESRARGVLEAMAWTGVDRAVYTNGREYLFLAGTRDVERLACRLSALPDHASSVEHFSRATLSRRLEADAEPAVARQLAVRQESLVEAFVDQLTATAGDGYADEFEAAAERFCEQLVVSFAETDAERFDSPSDDISFRFTDPTAEGSDPSSNVPSEPDSSSSPDQHSDLEAADDALEGASQGERPETDAKSGRTAETNATPSESAADGTATSATRDATDESAAAADRDDGEYVARFFNDRGSIGAIGHSSSQRALVGVTEYLFERGLSGVSVPWSPGDGDEEPTLLNADPVRADGEPMAAPYELSNGLYLETGGDTETHAERARALTSRAGLRVLLTGDWE</sequence>
<dbReference type="EMBL" id="RAPO01000001">
    <property type="protein sequence ID" value="RKD97859.1"/>
    <property type="molecule type" value="Genomic_DNA"/>
</dbReference>
<dbReference type="RefSeq" id="WP_120243347.1">
    <property type="nucleotide sequence ID" value="NZ_RAPO01000001.1"/>
</dbReference>
<keyword evidence="3" id="KW-1185">Reference proteome</keyword>
<dbReference type="AlphaFoldDB" id="A0A3R7HZS4"/>
<dbReference type="OrthoDB" id="330911at2157"/>